<dbReference type="PANTHER" id="PTHR13138">
    <property type="entry name" value="PROTEIN LIN1"/>
    <property type="match status" value="1"/>
</dbReference>
<evidence type="ECO:0000313" key="4">
    <source>
        <dbReference type="Proteomes" id="UP001177003"/>
    </source>
</evidence>
<name>A0AA36DZE0_LACSI</name>
<dbReference type="InterPro" id="IPR041591">
    <property type="entry name" value="OCRE"/>
</dbReference>
<feature type="region of interest" description="Disordered" evidence="1">
    <location>
        <begin position="75"/>
        <end position="138"/>
    </location>
</feature>
<feature type="domain" description="OCRE" evidence="2">
    <location>
        <begin position="138"/>
        <end position="185"/>
    </location>
</feature>
<evidence type="ECO:0000313" key="3">
    <source>
        <dbReference type="EMBL" id="CAI9277136.1"/>
    </source>
</evidence>
<dbReference type="AlphaFoldDB" id="A0AA36DZE0"/>
<evidence type="ECO:0000259" key="2">
    <source>
        <dbReference type="Pfam" id="PF17780"/>
    </source>
</evidence>
<reference evidence="3" key="1">
    <citation type="submission" date="2023-04" db="EMBL/GenBank/DDBJ databases">
        <authorList>
            <person name="Vijverberg K."/>
            <person name="Xiong W."/>
            <person name="Schranz E."/>
        </authorList>
    </citation>
    <scope>NUCLEOTIDE SEQUENCE</scope>
</reference>
<feature type="compositionally biased region" description="Low complexity" evidence="1">
    <location>
        <begin position="81"/>
        <end position="93"/>
    </location>
</feature>
<gene>
    <name evidence="3" type="ORF">LSALG_LOCUS17080</name>
</gene>
<dbReference type="GO" id="GO:0005682">
    <property type="term" value="C:U5 snRNP"/>
    <property type="evidence" value="ECO:0007669"/>
    <property type="project" value="InterPro"/>
</dbReference>
<dbReference type="Proteomes" id="UP001177003">
    <property type="component" value="Chromosome 3"/>
</dbReference>
<protein>
    <recommendedName>
        <fullName evidence="2">OCRE domain-containing protein</fullName>
    </recommendedName>
</protein>
<dbReference type="EMBL" id="OX465079">
    <property type="protein sequence ID" value="CAI9277136.1"/>
    <property type="molecule type" value="Genomic_DNA"/>
</dbReference>
<dbReference type="PANTHER" id="PTHR13138:SF3">
    <property type="entry name" value="CD2 ANTIGEN CYTOPLASMIC TAIL-BINDING PROTEIN 2"/>
    <property type="match status" value="1"/>
</dbReference>
<evidence type="ECO:0000256" key="1">
    <source>
        <dbReference type="SAM" id="MobiDB-lite"/>
    </source>
</evidence>
<feature type="compositionally biased region" description="Acidic residues" evidence="1">
    <location>
        <begin position="111"/>
        <end position="124"/>
    </location>
</feature>
<keyword evidence="4" id="KW-1185">Reference proteome</keyword>
<dbReference type="InterPro" id="IPR039905">
    <property type="entry name" value="CD2BP2/Lin1"/>
</dbReference>
<accession>A0AA36DZE0</accession>
<dbReference type="Pfam" id="PF17780">
    <property type="entry name" value="OCRE"/>
    <property type="match status" value="1"/>
</dbReference>
<sequence length="198" mass="21542">MSHIKRRIVDVLQPGETVLQALRRLKGSSNRKEKMLAETKIVSDQLTEDAMKLMEDVDYNVYDEKQEGFENLARARGEGTSSSSGNKQPNSSGMSDSGLNGIPSADNTANNEDDSFDMFAEDDDKSTVDPSAGIGSTENDYVFDESLGYYYNISLGYYYDPSSGLYCSAASGQCSCNQETSDYEEFPSGEGNGNGIAT</sequence>
<proteinExistence type="predicted"/>
<organism evidence="3 4">
    <name type="scientific">Lactuca saligna</name>
    <name type="common">Willowleaf lettuce</name>
    <dbReference type="NCBI Taxonomy" id="75948"/>
    <lineage>
        <taxon>Eukaryota</taxon>
        <taxon>Viridiplantae</taxon>
        <taxon>Streptophyta</taxon>
        <taxon>Embryophyta</taxon>
        <taxon>Tracheophyta</taxon>
        <taxon>Spermatophyta</taxon>
        <taxon>Magnoliopsida</taxon>
        <taxon>eudicotyledons</taxon>
        <taxon>Gunneridae</taxon>
        <taxon>Pentapetalae</taxon>
        <taxon>asterids</taxon>
        <taxon>campanulids</taxon>
        <taxon>Asterales</taxon>
        <taxon>Asteraceae</taxon>
        <taxon>Cichorioideae</taxon>
        <taxon>Cichorieae</taxon>
        <taxon>Lactucinae</taxon>
        <taxon>Lactuca</taxon>
    </lineage>
</organism>